<keyword evidence="1" id="KW-1133">Transmembrane helix</keyword>
<dbReference type="EMBL" id="JABBNB010000007">
    <property type="protein sequence ID" value="NMO01210.1"/>
    <property type="molecule type" value="Genomic_DNA"/>
</dbReference>
<keyword evidence="1" id="KW-0812">Transmembrane</keyword>
<feature type="transmembrane region" description="Helical" evidence="1">
    <location>
        <begin position="39"/>
        <end position="58"/>
    </location>
</feature>
<dbReference type="GO" id="GO:0052621">
    <property type="term" value="F:diguanylate cyclase activity"/>
    <property type="evidence" value="ECO:0007669"/>
    <property type="project" value="TreeGrafter"/>
</dbReference>
<dbReference type="PANTHER" id="PTHR45138:SF9">
    <property type="entry name" value="DIGUANYLATE CYCLASE DGCM-RELATED"/>
    <property type="match status" value="1"/>
</dbReference>
<dbReference type="PANTHER" id="PTHR45138">
    <property type="entry name" value="REGULATORY COMPONENTS OF SENSORY TRANSDUCTION SYSTEM"/>
    <property type="match status" value="1"/>
</dbReference>
<dbReference type="AlphaFoldDB" id="A0A848KS08"/>
<dbReference type="InterPro" id="IPR000160">
    <property type="entry name" value="GGDEF_dom"/>
</dbReference>
<dbReference type="Pfam" id="PF00899">
    <property type="entry name" value="ThiF"/>
    <property type="match status" value="1"/>
</dbReference>
<dbReference type="Pfam" id="PF00990">
    <property type="entry name" value="GGDEF"/>
    <property type="match status" value="1"/>
</dbReference>
<protein>
    <submittedName>
        <fullName evidence="3">Diguanylate cyclase</fullName>
    </submittedName>
</protein>
<name>A0A848KS08_9ACTN</name>
<gene>
    <name evidence="3" type="ORF">HH308_08265</name>
</gene>
<evidence type="ECO:0000259" key="2">
    <source>
        <dbReference type="PROSITE" id="PS50887"/>
    </source>
</evidence>
<keyword evidence="4" id="KW-1185">Reference proteome</keyword>
<dbReference type="InterPro" id="IPR000594">
    <property type="entry name" value="ThiF_NAD_FAD-bd"/>
</dbReference>
<feature type="transmembrane region" description="Helical" evidence="1">
    <location>
        <begin position="138"/>
        <end position="159"/>
    </location>
</feature>
<evidence type="ECO:0000313" key="3">
    <source>
        <dbReference type="EMBL" id="NMO01210.1"/>
    </source>
</evidence>
<dbReference type="InterPro" id="IPR050469">
    <property type="entry name" value="Diguanylate_Cyclase"/>
</dbReference>
<proteinExistence type="predicted"/>
<dbReference type="CDD" id="cd01949">
    <property type="entry name" value="GGDEF"/>
    <property type="match status" value="1"/>
</dbReference>
<feature type="transmembrane region" description="Helical" evidence="1">
    <location>
        <begin position="12"/>
        <end position="33"/>
    </location>
</feature>
<dbReference type="SUPFAM" id="SSF55073">
    <property type="entry name" value="Nucleotide cyclase"/>
    <property type="match status" value="1"/>
</dbReference>
<accession>A0A848KS08</accession>
<dbReference type="GO" id="GO:0043709">
    <property type="term" value="P:cell adhesion involved in single-species biofilm formation"/>
    <property type="evidence" value="ECO:0007669"/>
    <property type="project" value="TreeGrafter"/>
</dbReference>
<dbReference type="PROSITE" id="PS50887">
    <property type="entry name" value="GGDEF"/>
    <property type="match status" value="1"/>
</dbReference>
<reference evidence="3 4" key="1">
    <citation type="submission" date="2020-04" db="EMBL/GenBank/DDBJ databases">
        <title>Gordonia sp. nov. TBRC 11910.</title>
        <authorList>
            <person name="Suriyachadkun C."/>
        </authorList>
    </citation>
    <scope>NUCLEOTIDE SEQUENCE [LARGE SCALE GENOMIC DNA]</scope>
    <source>
        <strain evidence="3 4">TBRC 11910</strain>
    </source>
</reference>
<feature type="domain" description="GGDEF" evidence="2">
    <location>
        <begin position="204"/>
        <end position="337"/>
    </location>
</feature>
<keyword evidence="1" id="KW-0472">Membrane</keyword>
<dbReference type="GO" id="GO:0008641">
    <property type="term" value="F:ubiquitin-like modifier activating enzyme activity"/>
    <property type="evidence" value="ECO:0007669"/>
    <property type="project" value="InterPro"/>
</dbReference>
<dbReference type="GO" id="GO:0005886">
    <property type="term" value="C:plasma membrane"/>
    <property type="evidence" value="ECO:0007669"/>
    <property type="project" value="TreeGrafter"/>
</dbReference>
<organism evidence="3 4">
    <name type="scientific">Gordonia asplenii</name>
    <dbReference type="NCBI Taxonomy" id="2725283"/>
    <lineage>
        <taxon>Bacteria</taxon>
        <taxon>Bacillati</taxon>
        <taxon>Actinomycetota</taxon>
        <taxon>Actinomycetes</taxon>
        <taxon>Mycobacteriales</taxon>
        <taxon>Gordoniaceae</taxon>
        <taxon>Gordonia</taxon>
    </lineage>
</organism>
<dbReference type="Proteomes" id="UP000550729">
    <property type="component" value="Unassembled WGS sequence"/>
</dbReference>
<evidence type="ECO:0000313" key="4">
    <source>
        <dbReference type="Proteomes" id="UP000550729"/>
    </source>
</evidence>
<feature type="transmembrane region" description="Helical" evidence="1">
    <location>
        <begin position="65"/>
        <end position="84"/>
    </location>
</feature>
<dbReference type="GO" id="GO:1902201">
    <property type="term" value="P:negative regulation of bacterial-type flagellum-dependent cell motility"/>
    <property type="evidence" value="ECO:0007669"/>
    <property type="project" value="TreeGrafter"/>
</dbReference>
<dbReference type="InterPro" id="IPR035985">
    <property type="entry name" value="Ubiquitin-activating_enz"/>
</dbReference>
<dbReference type="RefSeq" id="WP_170193725.1">
    <property type="nucleotide sequence ID" value="NZ_JABBNB010000007.1"/>
</dbReference>
<dbReference type="SMART" id="SM00267">
    <property type="entry name" value="GGDEF"/>
    <property type="match status" value="1"/>
</dbReference>
<comment type="caution">
    <text evidence="3">The sequence shown here is derived from an EMBL/GenBank/DDBJ whole genome shotgun (WGS) entry which is preliminary data.</text>
</comment>
<sequence length="769" mass="81941">MARKYDLRTLAVLASEAGAVPLIVIGLASSSFVIPGCRWIPVVIGVYTVVSIILTIALTPLTDRWFAVLSFGGMLGIVGCAYSITDAGSAHAILVLLAAIPALAAMESPPRVVGSFVVVAGLLASSVVIVRATSTTALMVAGGAAWMAIVVPTFLVLTLRKSLTRLVDEHQRLSATDPLTGALNRRGLLSDFEVTCGAVAAGATRVGFLVADIDLFKRVNDEHGHSAGDAILVEITQILKRASPDQALIARTGGEEFLIVTPIDDEMTLAQLGERIRHDIAGETDVTVSVGGACAELAVAQEGVPTGQVLDTLFGSADECLYRAKQLGRNRIETKMIDGIRWRPTLAAHPSTAPDLGLSRNLWGSWSYDRPRETPADTGRPPITSGHREHSGFVLLDPVADATLVAEHLARGYELIDSWQYAGPELQQLDALQSCGPEPSPPVLDVTDPDVLTRHSRLAVYPWRGTVVRVPDSSTFYRLRTARNRFLLTGAEQTAWSTATVAVAGLSSGTAAMAACALTGARHFHLADPDKLAVTNLNRMSGSICDITQTKIDLAVRQLLESDPYTRITAFPFGYRPGTADSFLGIDDQPVAVVIDEIDDVAMKIDLRQRARAAGIPVISTTDIGANLVLDVERFDLDRTYPLFHGRAEDFDAGDPTDPAQRLRMAAQIVGDVLTPRMAYSASQIGRSISSWPQLGATAMMAGSFAATAARMIVCGQPIASGRYHLEFDHILLGASARGTDGWNELTEEEMIAVVSSIAGPGSANPRTS</sequence>
<dbReference type="InterPro" id="IPR029787">
    <property type="entry name" value="Nucleotide_cyclase"/>
</dbReference>
<dbReference type="Gene3D" id="3.40.50.720">
    <property type="entry name" value="NAD(P)-binding Rossmann-like Domain"/>
    <property type="match status" value="1"/>
</dbReference>
<dbReference type="NCBIfam" id="TIGR00254">
    <property type="entry name" value="GGDEF"/>
    <property type="match status" value="1"/>
</dbReference>
<dbReference type="InterPro" id="IPR043128">
    <property type="entry name" value="Rev_trsase/Diguanyl_cyclase"/>
</dbReference>
<feature type="transmembrane region" description="Helical" evidence="1">
    <location>
        <begin position="113"/>
        <end position="132"/>
    </location>
</feature>
<evidence type="ECO:0000256" key="1">
    <source>
        <dbReference type="SAM" id="Phobius"/>
    </source>
</evidence>
<dbReference type="Gene3D" id="3.30.70.270">
    <property type="match status" value="1"/>
</dbReference>
<dbReference type="SUPFAM" id="SSF69572">
    <property type="entry name" value="Activating enzymes of the ubiquitin-like proteins"/>
    <property type="match status" value="1"/>
</dbReference>